<comment type="similarity">
    <text evidence="7">Belongs to the binding-protein-dependent transport system permease family.</text>
</comment>
<dbReference type="Proteomes" id="UP000014155">
    <property type="component" value="Unassembled WGS sequence"/>
</dbReference>
<evidence type="ECO:0000256" key="7">
    <source>
        <dbReference type="RuleBase" id="RU363032"/>
    </source>
</evidence>
<dbReference type="eggNOG" id="COG1175">
    <property type="taxonomic scope" value="Bacteria"/>
</dbReference>
<dbReference type="EMBL" id="AORV01000043">
    <property type="protein sequence ID" value="EMS71129.1"/>
    <property type="molecule type" value="Genomic_DNA"/>
</dbReference>
<evidence type="ECO:0000256" key="4">
    <source>
        <dbReference type="ARBA" id="ARBA00022692"/>
    </source>
</evidence>
<dbReference type="PANTHER" id="PTHR30193:SF37">
    <property type="entry name" value="INNER MEMBRANE ABC TRANSPORTER PERMEASE PROTEIN YCJO"/>
    <property type="match status" value="1"/>
</dbReference>
<dbReference type="GO" id="GO:0005886">
    <property type="term" value="C:plasma membrane"/>
    <property type="evidence" value="ECO:0007669"/>
    <property type="project" value="UniProtKB-SubCell"/>
</dbReference>
<comment type="caution">
    <text evidence="9">The sequence shown here is derived from an EMBL/GenBank/DDBJ whole genome shotgun (WGS) entry which is preliminary data.</text>
</comment>
<dbReference type="STRING" id="1195236.CTER_3102"/>
<dbReference type="CDD" id="cd06261">
    <property type="entry name" value="TM_PBP2"/>
    <property type="match status" value="1"/>
</dbReference>
<reference evidence="9 10" key="1">
    <citation type="journal article" date="2013" name="Genome Announc.">
        <title>Draft Genome Sequence of the Cellulolytic, Mesophilic, Anaerobic Bacterium Clostridium termitidis Strain CT1112 (DSM 5398).</title>
        <authorList>
            <person name="Lal S."/>
            <person name="Ramachandran U."/>
            <person name="Zhang X."/>
            <person name="Munir R."/>
            <person name="Sparling R."/>
            <person name="Levin D.B."/>
        </authorList>
    </citation>
    <scope>NUCLEOTIDE SEQUENCE [LARGE SCALE GENOMIC DNA]</scope>
    <source>
        <strain evidence="9 10">CT1112</strain>
    </source>
</reference>
<dbReference type="Pfam" id="PF00528">
    <property type="entry name" value="BPD_transp_1"/>
    <property type="match status" value="1"/>
</dbReference>
<dbReference type="AlphaFoldDB" id="S0FPM2"/>
<dbReference type="InterPro" id="IPR000515">
    <property type="entry name" value="MetI-like"/>
</dbReference>
<evidence type="ECO:0000313" key="9">
    <source>
        <dbReference type="EMBL" id="EMS71129.1"/>
    </source>
</evidence>
<evidence type="ECO:0000256" key="3">
    <source>
        <dbReference type="ARBA" id="ARBA00022475"/>
    </source>
</evidence>
<feature type="transmembrane region" description="Helical" evidence="7">
    <location>
        <begin position="20"/>
        <end position="40"/>
    </location>
</feature>
<evidence type="ECO:0000256" key="5">
    <source>
        <dbReference type="ARBA" id="ARBA00022989"/>
    </source>
</evidence>
<evidence type="ECO:0000313" key="10">
    <source>
        <dbReference type="Proteomes" id="UP000014155"/>
    </source>
</evidence>
<dbReference type="PROSITE" id="PS50928">
    <property type="entry name" value="ABC_TM1"/>
    <property type="match status" value="1"/>
</dbReference>
<comment type="subcellular location">
    <subcellularLocation>
        <location evidence="1 7">Cell membrane</location>
        <topology evidence="1 7">Multi-pass membrane protein</topology>
    </subcellularLocation>
</comment>
<organism evidence="9 10">
    <name type="scientific">Ruminiclostridium cellobioparum subsp. termitidis CT1112</name>
    <dbReference type="NCBI Taxonomy" id="1195236"/>
    <lineage>
        <taxon>Bacteria</taxon>
        <taxon>Bacillati</taxon>
        <taxon>Bacillota</taxon>
        <taxon>Clostridia</taxon>
        <taxon>Eubacteriales</taxon>
        <taxon>Oscillospiraceae</taxon>
        <taxon>Ruminiclostridium</taxon>
    </lineage>
</organism>
<keyword evidence="6 7" id="KW-0472">Membrane</keyword>
<dbReference type="InterPro" id="IPR051393">
    <property type="entry name" value="ABC_transporter_permease"/>
</dbReference>
<dbReference type="SUPFAM" id="SSF161098">
    <property type="entry name" value="MetI-like"/>
    <property type="match status" value="1"/>
</dbReference>
<evidence type="ECO:0000256" key="2">
    <source>
        <dbReference type="ARBA" id="ARBA00022448"/>
    </source>
</evidence>
<evidence type="ECO:0000256" key="1">
    <source>
        <dbReference type="ARBA" id="ARBA00004651"/>
    </source>
</evidence>
<keyword evidence="5 7" id="KW-1133">Transmembrane helix</keyword>
<keyword evidence="10" id="KW-1185">Reference proteome</keyword>
<name>S0FPM2_RUMCE</name>
<dbReference type="PANTHER" id="PTHR30193">
    <property type="entry name" value="ABC TRANSPORTER PERMEASE PROTEIN"/>
    <property type="match status" value="1"/>
</dbReference>
<gene>
    <name evidence="9" type="ORF">CTER_3102</name>
</gene>
<evidence type="ECO:0000256" key="6">
    <source>
        <dbReference type="ARBA" id="ARBA00023136"/>
    </source>
</evidence>
<sequence>MSKKNISALNYDKCGYLFITPFYIFFFFFVFTPIAINIALSFTNFNLKSINFVGFYNYVKLLSDSLFFISIKNTFIYVLFTVFFTMALGLVFAIALTNTAIKGIKFFRSLYYLPYVTSMVSISMVWLWLYEPSSGLFNKIISLMGQEPKKWLYDSTYALGAIIVMGIWKGMGYYMTLYIAGLNNIPGYLYEAARVDGANGFRRFLHITMPMLKPVTFFILITGTINAFNVFEQVNVMTSGGPMNSTTTIVHQIYTRAFTEYQMGYGAAQAVVLLLVILVFTLINFKYGNQGQDLDIG</sequence>
<feature type="domain" description="ABC transmembrane type-1" evidence="8">
    <location>
        <begin position="71"/>
        <end position="284"/>
    </location>
</feature>
<keyword evidence="4 7" id="KW-0812">Transmembrane</keyword>
<protein>
    <submittedName>
        <fullName evidence="9">ABC transporter, permease protein</fullName>
    </submittedName>
</protein>
<accession>S0FPM2</accession>
<feature type="transmembrane region" description="Helical" evidence="7">
    <location>
        <begin position="75"/>
        <end position="97"/>
    </location>
</feature>
<feature type="transmembrane region" description="Helical" evidence="7">
    <location>
        <begin position="211"/>
        <end position="231"/>
    </location>
</feature>
<dbReference type="GO" id="GO:0055085">
    <property type="term" value="P:transmembrane transport"/>
    <property type="evidence" value="ECO:0007669"/>
    <property type="project" value="InterPro"/>
</dbReference>
<proteinExistence type="inferred from homology"/>
<feature type="transmembrane region" description="Helical" evidence="7">
    <location>
        <begin position="109"/>
        <end position="130"/>
    </location>
</feature>
<feature type="transmembrane region" description="Helical" evidence="7">
    <location>
        <begin position="265"/>
        <end position="285"/>
    </location>
</feature>
<dbReference type="Gene3D" id="1.10.3720.10">
    <property type="entry name" value="MetI-like"/>
    <property type="match status" value="1"/>
</dbReference>
<dbReference type="RefSeq" id="WP_004627162.1">
    <property type="nucleotide sequence ID" value="NZ_AORV01000043.1"/>
</dbReference>
<keyword evidence="3" id="KW-1003">Cell membrane</keyword>
<keyword evidence="2 7" id="KW-0813">Transport</keyword>
<evidence type="ECO:0000259" key="8">
    <source>
        <dbReference type="PROSITE" id="PS50928"/>
    </source>
</evidence>
<dbReference type="PATRIC" id="fig|1195236.3.peg.3326"/>
<dbReference type="InterPro" id="IPR035906">
    <property type="entry name" value="MetI-like_sf"/>
</dbReference>